<dbReference type="PRINTS" id="PR00111">
    <property type="entry name" value="ABHYDROLASE"/>
</dbReference>
<keyword evidence="2" id="KW-0378">Hydrolase</keyword>
<dbReference type="InterPro" id="IPR000073">
    <property type="entry name" value="AB_hydrolase_1"/>
</dbReference>
<sequence length="275" mass="30039">MQPPQVTSQTQVTYVDTDFARIHLACAGNGAPVLLLHQTPRSWDEYRDVLPLLGRSHRAIAMDTPGFGDSGNLHTHQPSIEIWARTALAVLDALNIGTAAIIGHHTGAAIALEIAAHSPERVNALVLSACPFVDLARRQNAGHKKTVDDVDVQVDGSHVYEFWKRRQPLYPEGDTDLLTRYVRDALRAGPMAAEGHRVVNRYVMEERIGLVRCPTLVIAPCRDPHAYPAAGRVAAAIAGSVLREVSEAMVPFPDQMPETFAQIVGDFIGLQNKPK</sequence>
<protein>
    <submittedName>
        <fullName evidence="2">Alpha/beta hydrolase</fullName>
    </submittedName>
</protein>
<dbReference type="SUPFAM" id="SSF53474">
    <property type="entry name" value="alpha/beta-Hydrolases"/>
    <property type="match status" value="1"/>
</dbReference>
<dbReference type="GO" id="GO:0016787">
    <property type="term" value="F:hydrolase activity"/>
    <property type="evidence" value="ECO:0007669"/>
    <property type="project" value="UniProtKB-KW"/>
</dbReference>
<evidence type="ECO:0000313" key="2">
    <source>
        <dbReference type="EMBL" id="RDV03254.1"/>
    </source>
</evidence>
<dbReference type="Gene3D" id="3.40.50.1820">
    <property type="entry name" value="alpha/beta hydrolase"/>
    <property type="match status" value="1"/>
</dbReference>
<dbReference type="OrthoDB" id="5491135at2"/>
<organism evidence="2 3">
    <name type="scientific">Undibacter mobilis</name>
    <dbReference type="NCBI Taxonomy" id="2292256"/>
    <lineage>
        <taxon>Bacteria</taxon>
        <taxon>Pseudomonadati</taxon>
        <taxon>Pseudomonadota</taxon>
        <taxon>Alphaproteobacteria</taxon>
        <taxon>Hyphomicrobiales</taxon>
        <taxon>Nitrobacteraceae</taxon>
        <taxon>Undibacter</taxon>
    </lineage>
</organism>
<dbReference type="Pfam" id="PF00561">
    <property type="entry name" value="Abhydrolase_1"/>
    <property type="match status" value="1"/>
</dbReference>
<feature type="domain" description="AB hydrolase-1" evidence="1">
    <location>
        <begin position="32"/>
        <end position="139"/>
    </location>
</feature>
<dbReference type="InterPro" id="IPR029058">
    <property type="entry name" value="AB_hydrolase_fold"/>
</dbReference>
<name>A0A371B6S7_9BRAD</name>
<dbReference type="RefSeq" id="WP_115515281.1">
    <property type="nucleotide sequence ID" value="NZ_QRGO01000001.1"/>
</dbReference>
<reference evidence="3" key="1">
    <citation type="submission" date="2018-08" db="EMBL/GenBank/DDBJ databases">
        <authorList>
            <person name="Kim S.-J."/>
            <person name="Jung G.-Y."/>
        </authorList>
    </citation>
    <scope>NUCLEOTIDE SEQUENCE [LARGE SCALE GENOMIC DNA]</scope>
    <source>
        <strain evidence="3">GY_H</strain>
    </source>
</reference>
<accession>A0A371B6S7</accession>
<keyword evidence="3" id="KW-1185">Reference proteome</keyword>
<dbReference type="InterPro" id="IPR050266">
    <property type="entry name" value="AB_hydrolase_sf"/>
</dbReference>
<dbReference type="EMBL" id="QRGO01000001">
    <property type="protein sequence ID" value="RDV03254.1"/>
    <property type="molecule type" value="Genomic_DNA"/>
</dbReference>
<gene>
    <name evidence="2" type="ORF">DXH78_00800</name>
</gene>
<dbReference type="PANTHER" id="PTHR43798">
    <property type="entry name" value="MONOACYLGLYCEROL LIPASE"/>
    <property type="match status" value="1"/>
</dbReference>
<dbReference type="Proteomes" id="UP000263993">
    <property type="component" value="Unassembled WGS sequence"/>
</dbReference>
<evidence type="ECO:0000259" key="1">
    <source>
        <dbReference type="Pfam" id="PF00561"/>
    </source>
</evidence>
<comment type="caution">
    <text evidence="2">The sequence shown here is derived from an EMBL/GenBank/DDBJ whole genome shotgun (WGS) entry which is preliminary data.</text>
</comment>
<dbReference type="AlphaFoldDB" id="A0A371B6S7"/>
<proteinExistence type="predicted"/>
<evidence type="ECO:0000313" key="3">
    <source>
        <dbReference type="Proteomes" id="UP000263993"/>
    </source>
</evidence>